<name>A0A4R5UV03_9RHOB</name>
<evidence type="ECO:0000313" key="3">
    <source>
        <dbReference type="Proteomes" id="UP000295301"/>
    </source>
</evidence>
<organism evidence="2 3">
    <name type="scientific">Antarcticimicrobium luteum</name>
    <dbReference type="NCBI Taxonomy" id="2547397"/>
    <lineage>
        <taxon>Bacteria</taxon>
        <taxon>Pseudomonadati</taxon>
        <taxon>Pseudomonadota</taxon>
        <taxon>Alphaproteobacteria</taxon>
        <taxon>Rhodobacterales</taxon>
        <taxon>Paracoccaceae</taxon>
        <taxon>Antarcticimicrobium</taxon>
    </lineage>
</organism>
<evidence type="ECO:0000313" key="2">
    <source>
        <dbReference type="EMBL" id="TDK43029.1"/>
    </source>
</evidence>
<keyword evidence="3" id="KW-1185">Reference proteome</keyword>
<accession>A0A4R5UV03</accession>
<dbReference type="AlphaFoldDB" id="A0A4R5UV03"/>
<dbReference type="RefSeq" id="WP_133361035.1">
    <property type="nucleotide sequence ID" value="NZ_SMUV01000072.1"/>
</dbReference>
<sequence>MSTRTSPWFRPPVRSTFRAIRRRLRFGKVCGYSGPETIIPGGLDALSGYFATRDSPYRNVAAVIPRGRLDLEPLKTAYLPEMDAPVKRRHTDDARKKYAYLRSVLCGHPELLAVHALVIALLRRREYPPRIRKLFLRMWREEGAFLAAHLPARWLVSAATTFAEIGETPQQRLAGQSFALVFDMIKLHDSERRLSGRPNSIPFPQNPVDDRYPLAFDLDPYSMPDGDLEVTILTRLHKMAEADAVFRPLGRRMLNLLMTDNRTVFARVQQFKTPRSLRGPLATGSDTKMGNRQHD</sequence>
<dbReference type="Proteomes" id="UP000295301">
    <property type="component" value="Unassembled WGS sequence"/>
</dbReference>
<dbReference type="EMBL" id="SMUV01000072">
    <property type="protein sequence ID" value="TDK43029.1"/>
    <property type="molecule type" value="Genomic_DNA"/>
</dbReference>
<evidence type="ECO:0000256" key="1">
    <source>
        <dbReference type="SAM" id="MobiDB-lite"/>
    </source>
</evidence>
<reference evidence="2 3" key="1">
    <citation type="submission" date="2019-03" db="EMBL/GenBank/DDBJ databases">
        <title>Ruegeria lutea sp. nov., a novel strain, isolated from marine sediment, the Masan Bay, South Korea.</title>
        <authorList>
            <person name="Kim J."/>
            <person name="Kim D.-Y."/>
            <person name="Lee S.-S."/>
        </authorList>
    </citation>
    <scope>NUCLEOTIDE SEQUENCE [LARGE SCALE GENOMIC DNA]</scope>
    <source>
        <strain evidence="2 3">318-1</strain>
    </source>
</reference>
<feature type="region of interest" description="Disordered" evidence="1">
    <location>
        <begin position="275"/>
        <end position="295"/>
    </location>
</feature>
<proteinExistence type="predicted"/>
<comment type="caution">
    <text evidence="2">The sequence shown here is derived from an EMBL/GenBank/DDBJ whole genome shotgun (WGS) entry which is preliminary data.</text>
</comment>
<gene>
    <name evidence="2" type="ORF">E1832_17340</name>
</gene>
<dbReference type="OrthoDB" id="7834507at2"/>
<feature type="compositionally biased region" description="Polar residues" evidence="1">
    <location>
        <begin position="284"/>
        <end position="295"/>
    </location>
</feature>
<protein>
    <submittedName>
        <fullName evidence="2">Uncharacterized protein</fullName>
    </submittedName>
</protein>